<evidence type="ECO:0000256" key="1">
    <source>
        <dbReference type="RuleBase" id="RU363098"/>
    </source>
</evidence>
<dbReference type="PANTHER" id="PTHR23079">
    <property type="entry name" value="RNA-DEPENDENT RNA POLYMERASE"/>
    <property type="match status" value="1"/>
</dbReference>
<protein>
    <recommendedName>
        <fullName evidence="1">RNA-dependent RNA polymerase</fullName>
        <ecNumber evidence="1">2.7.7.48</ecNumber>
    </recommendedName>
</protein>
<evidence type="ECO:0000259" key="3">
    <source>
        <dbReference type="Pfam" id="PF25358"/>
    </source>
</evidence>
<dbReference type="Proteomes" id="UP000799302">
    <property type="component" value="Unassembled WGS sequence"/>
</dbReference>
<keyword evidence="1" id="KW-0694">RNA-binding</keyword>
<evidence type="ECO:0000259" key="2">
    <source>
        <dbReference type="Pfam" id="PF05183"/>
    </source>
</evidence>
<dbReference type="OrthoDB" id="6513042at2759"/>
<comment type="similarity">
    <text evidence="1">Belongs to the RdRP family.</text>
</comment>
<dbReference type="EC" id="2.7.7.48" evidence="1"/>
<dbReference type="AlphaFoldDB" id="A0A6A6U573"/>
<dbReference type="InterPro" id="IPR007855">
    <property type="entry name" value="RDRP"/>
</dbReference>
<dbReference type="GO" id="GO:0003723">
    <property type="term" value="F:RNA binding"/>
    <property type="evidence" value="ECO:0007669"/>
    <property type="project" value="UniProtKB-KW"/>
</dbReference>
<dbReference type="GO" id="GO:0031380">
    <property type="term" value="C:nuclear RNA-directed RNA polymerase complex"/>
    <property type="evidence" value="ECO:0007669"/>
    <property type="project" value="TreeGrafter"/>
</dbReference>
<comment type="catalytic activity">
    <reaction evidence="1">
        <text>RNA(n) + a ribonucleoside 5'-triphosphate = RNA(n+1) + diphosphate</text>
        <dbReference type="Rhea" id="RHEA:21248"/>
        <dbReference type="Rhea" id="RHEA-COMP:14527"/>
        <dbReference type="Rhea" id="RHEA-COMP:17342"/>
        <dbReference type="ChEBI" id="CHEBI:33019"/>
        <dbReference type="ChEBI" id="CHEBI:61557"/>
        <dbReference type="ChEBI" id="CHEBI:140395"/>
        <dbReference type="EC" id="2.7.7.48"/>
    </reaction>
</comment>
<keyword evidence="1 4" id="KW-0696">RNA-directed RNA polymerase</keyword>
<organism evidence="4 5">
    <name type="scientific">Microthyrium microscopicum</name>
    <dbReference type="NCBI Taxonomy" id="703497"/>
    <lineage>
        <taxon>Eukaryota</taxon>
        <taxon>Fungi</taxon>
        <taxon>Dikarya</taxon>
        <taxon>Ascomycota</taxon>
        <taxon>Pezizomycotina</taxon>
        <taxon>Dothideomycetes</taxon>
        <taxon>Dothideomycetes incertae sedis</taxon>
        <taxon>Microthyriales</taxon>
        <taxon>Microthyriaceae</taxon>
        <taxon>Microthyrium</taxon>
    </lineage>
</organism>
<evidence type="ECO:0000313" key="4">
    <source>
        <dbReference type="EMBL" id="KAF2666094.1"/>
    </source>
</evidence>
<dbReference type="EMBL" id="MU004239">
    <property type="protein sequence ID" value="KAF2666094.1"/>
    <property type="molecule type" value="Genomic_DNA"/>
</dbReference>
<feature type="domain" description="RDRP core" evidence="2">
    <location>
        <begin position="396"/>
        <end position="992"/>
    </location>
</feature>
<dbReference type="InterPro" id="IPR057503">
    <property type="entry name" value="PH_RdRP"/>
</dbReference>
<sequence length="1180" mass="133071">MEVFLYNVPSYLSENALQGQLKASLNNLGISRYICEKANKKNFASVIFPHIADGQKFLAKHGALGSGRQSISRFNFMGAHVKCSKGKRSQQEIDLVVKSMEYLDSSTPPADESTSIVFELKGASCGYTRFVDNQLTYVPEASLADGRFEVLRFSNRFIIAKTSTWLTRIPRSTVVELLWHISGSITLTLSDVPLFFTEASSLSDLFTSLGLGKHLPPRCRLSCINDQHAPVIGKCLVYQFQVSQTNLSEKMRDLKQTGIPVTHHQLDRSLTGVSFESIAEQSNNLKAALANCAAQNLLPFGVLFQLHALAENAYLPPDTLVNLTKVLCSHQAKVPISAEAIRQLFETIDWPLAHGNSDHFSVDSIMAIVEQNEHDCQKLRPPRSAPKQAMIHRVTVTPTRITFHGPEIEPPNRILRKFPKHHDYFIRVQFCDENGKDMYFNPMINLDVVYARFQHVLRNGVEIAGRNYGFLGFSHSSLRSHTVWFSADFNYEGEIHSNHTIVKALGSFSHITCPARCAARIGQAFTETPFSVSLQDATVREIPDVVSKAGDRVFSDGVGTISKDMMHRIWHSLPLKKAAATCFQIRLGGIKGMLALDDRLAGTTLQFRKSMEKFKSPDLGYLEICGSANKPIPLVLNRQIIKIMEDLGVSDSWFLSLQIAAVDKIREVTCSVRNTADFIKQKDIGESLNLYKLIQHSGSLKANYKSEPFLRRVVEAGILRELRLIKHKARIPVIKGIKLYGIMDETGLLQEGQVYVTFDRTELNGDPPGPGRLIVSRAPALHTGDVRIAENIAPVEGHTLGKLRNCIVFSRNGSRDLPSQLSGGDLDGDYYDVIWDPALLLQRITVTSPADYPRVEPMNIGREVTKDDMTSFFVDFMKTDQLGVVATRHMILADQHEEGTHHPDCYKLAELHSTAVDFSKTGIPVSFKDIPKANKYRPDFFATHSKVHIYDRKDLEFEEPAVSAYNEDEDDSMSNVKYYRSEKILGKLYRAINEQQIWQENVKGPSDIADGQFWVEFTRTCLERCRKMTPIDWNRRRKEAKLLRSSYDDAMVAAMDNYSEHPIYPLTELEVVLGYIFNKSGVQTHRQRDRSTRLKDEFDRISTWIVSRIRGYDDDNTAPSIGLEMRVDALELGLACVFVGREEVDDSHRRRGYERLQSFKVVAACSLLADIESMEWGRSL</sequence>
<dbReference type="GO" id="GO:0003968">
    <property type="term" value="F:RNA-directed RNA polymerase activity"/>
    <property type="evidence" value="ECO:0007669"/>
    <property type="project" value="UniProtKB-KW"/>
</dbReference>
<dbReference type="InterPro" id="IPR057596">
    <property type="entry name" value="RDRP_core"/>
</dbReference>
<reference evidence="4" key="1">
    <citation type="journal article" date="2020" name="Stud. Mycol.">
        <title>101 Dothideomycetes genomes: a test case for predicting lifestyles and emergence of pathogens.</title>
        <authorList>
            <person name="Haridas S."/>
            <person name="Albert R."/>
            <person name="Binder M."/>
            <person name="Bloem J."/>
            <person name="Labutti K."/>
            <person name="Salamov A."/>
            <person name="Andreopoulos B."/>
            <person name="Baker S."/>
            <person name="Barry K."/>
            <person name="Bills G."/>
            <person name="Bluhm B."/>
            <person name="Cannon C."/>
            <person name="Castanera R."/>
            <person name="Culley D."/>
            <person name="Daum C."/>
            <person name="Ezra D."/>
            <person name="Gonzalez J."/>
            <person name="Henrissat B."/>
            <person name="Kuo A."/>
            <person name="Liang C."/>
            <person name="Lipzen A."/>
            <person name="Lutzoni F."/>
            <person name="Magnuson J."/>
            <person name="Mondo S."/>
            <person name="Nolan M."/>
            <person name="Ohm R."/>
            <person name="Pangilinan J."/>
            <person name="Park H.-J."/>
            <person name="Ramirez L."/>
            <person name="Alfaro M."/>
            <person name="Sun H."/>
            <person name="Tritt A."/>
            <person name="Yoshinaga Y."/>
            <person name="Zwiers L.-H."/>
            <person name="Turgeon B."/>
            <person name="Goodwin S."/>
            <person name="Spatafora J."/>
            <person name="Crous P."/>
            <person name="Grigoriev I."/>
        </authorList>
    </citation>
    <scope>NUCLEOTIDE SEQUENCE</scope>
    <source>
        <strain evidence="4">CBS 115976</strain>
    </source>
</reference>
<dbReference type="Pfam" id="PF25358">
    <property type="entry name" value="PH_fung_RdRP"/>
    <property type="match status" value="1"/>
</dbReference>
<evidence type="ECO:0000313" key="5">
    <source>
        <dbReference type="Proteomes" id="UP000799302"/>
    </source>
</evidence>
<dbReference type="GO" id="GO:0030422">
    <property type="term" value="P:siRNA processing"/>
    <property type="evidence" value="ECO:0007669"/>
    <property type="project" value="TreeGrafter"/>
</dbReference>
<proteinExistence type="inferred from homology"/>
<dbReference type="PANTHER" id="PTHR23079:SF17">
    <property type="entry name" value="RNA-DEPENDENT RNA POLYMERASE"/>
    <property type="match status" value="1"/>
</dbReference>
<gene>
    <name evidence="4" type="ORF">BT63DRAFT_434059</name>
</gene>
<dbReference type="Pfam" id="PF05183">
    <property type="entry name" value="RdRP"/>
    <property type="match status" value="1"/>
</dbReference>
<keyword evidence="1" id="KW-0808">Transferase</keyword>
<name>A0A6A6U573_9PEZI</name>
<keyword evidence="1" id="KW-0548">Nucleotidyltransferase</keyword>
<keyword evidence="5" id="KW-1185">Reference proteome</keyword>
<accession>A0A6A6U573</accession>
<feature type="domain" description="RdRP-like PH" evidence="3">
    <location>
        <begin position="118"/>
        <end position="266"/>
    </location>
</feature>